<proteinExistence type="predicted"/>
<evidence type="ECO:0000313" key="1">
    <source>
        <dbReference type="EMBL" id="ELV3678254.1"/>
    </source>
</evidence>
<organism evidence="1 2">
    <name type="scientific">Citrobacter freundii</name>
    <dbReference type="NCBI Taxonomy" id="546"/>
    <lineage>
        <taxon>Bacteria</taxon>
        <taxon>Pseudomonadati</taxon>
        <taxon>Pseudomonadota</taxon>
        <taxon>Gammaproteobacteria</taxon>
        <taxon>Enterobacterales</taxon>
        <taxon>Enterobacteriaceae</taxon>
        <taxon>Citrobacter</taxon>
        <taxon>Citrobacter freundii complex</taxon>
    </lineage>
</organism>
<comment type="caution">
    <text evidence="1">The sequence shown here is derived from an EMBL/GenBank/DDBJ whole genome shotgun (WGS) entry which is preliminary data.</text>
</comment>
<sequence>MPEDPHNDGSSAAIPMPRLSDEAVVEIHDFIRHFLDLFEARYGDQIHRYYEDRSAHNIIGADPVSDSDDPPF</sequence>
<dbReference type="Proteomes" id="UP001279522">
    <property type="component" value="Unassembled WGS sequence"/>
</dbReference>
<reference evidence="1" key="1">
    <citation type="submission" date="2023-05" db="EMBL/GenBank/DDBJ databases">
        <authorList>
            <consortium name="Clinical and Environmental Microbiology Branch: Whole genome sequencing antimicrobial resistance pathogens in the healthcare setting"/>
        </authorList>
    </citation>
    <scope>NUCLEOTIDE SEQUENCE</scope>
    <source>
        <strain evidence="1">2023GN-00287</strain>
    </source>
</reference>
<dbReference type="AlphaFoldDB" id="A0AAN4CYY5"/>
<name>A0AAN4CYY5_CITFR</name>
<dbReference type="EMBL" id="ABOSXX010000002">
    <property type="protein sequence ID" value="ELV3678254.1"/>
    <property type="molecule type" value="Genomic_DNA"/>
</dbReference>
<gene>
    <name evidence="1" type="ORF">SGX49_000638</name>
</gene>
<accession>A0AAN4CYY5</accession>
<evidence type="ECO:0000313" key="2">
    <source>
        <dbReference type="Proteomes" id="UP001279522"/>
    </source>
</evidence>
<protein>
    <submittedName>
        <fullName evidence="1">Uncharacterized protein</fullName>
    </submittedName>
</protein>